<dbReference type="PROSITE" id="PS50005">
    <property type="entry name" value="TPR"/>
    <property type="match status" value="2"/>
</dbReference>
<reference evidence="10 11" key="1">
    <citation type="submission" date="2019-05" db="EMBL/GenBank/DDBJ databases">
        <title>Draft genome sequence of Nonomuraea zeae DSM 100528.</title>
        <authorList>
            <person name="Saricaoglu S."/>
            <person name="Isik K."/>
        </authorList>
    </citation>
    <scope>NUCLEOTIDE SEQUENCE [LARGE SCALE GENOMIC DNA]</scope>
    <source>
        <strain evidence="10 11">DSM 100528</strain>
    </source>
</reference>
<dbReference type="PANTHER" id="PTHR35807:SF1">
    <property type="entry name" value="TRANSCRIPTIONAL REGULATOR REDD"/>
    <property type="match status" value="1"/>
</dbReference>
<dbReference type="Pfam" id="PF13424">
    <property type="entry name" value="TPR_12"/>
    <property type="match status" value="2"/>
</dbReference>
<dbReference type="InterPro" id="IPR001867">
    <property type="entry name" value="OmpR/PhoB-type_DNA-bd"/>
</dbReference>
<feature type="repeat" description="TPR" evidence="6">
    <location>
        <begin position="850"/>
        <end position="883"/>
    </location>
</feature>
<dbReference type="InterPro" id="IPR036388">
    <property type="entry name" value="WH-like_DNA-bd_sf"/>
</dbReference>
<keyword evidence="4" id="KW-0238">DNA-binding</keyword>
<keyword evidence="2" id="KW-0677">Repeat</keyword>
<dbReference type="InterPro" id="IPR002182">
    <property type="entry name" value="NB-ARC"/>
</dbReference>
<dbReference type="AlphaFoldDB" id="A0A5S4GQP3"/>
<feature type="region of interest" description="Disordered" evidence="7">
    <location>
        <begin position="1012"/>
        <end position="1039"/>
    </location>
</feature>
<dbReference type="PRINTS" id="PR00364">
    <property type="entry name" value="DISEASERSIST"/>
</dbReference>
<feature type="compositionally biased region" description="Basic and acidic residues" evidence="7">
    <location>
        <begin position="1012"/>
        <end position="1021"/>
    </location>
</feature>
<dbReference type="Gene3D" id="1.10.10.10">
    <property type="entry name" value="Winged helix-like DNA-binding domain superfamily/Winged helix DNA-binding domain"/>
    <property type="match status" value="1"/>
</dbReference>
<evidence type="ECO:0000256" key="5">
    <source>
        <dbReference type="ARBA" id="ARBA00023163"/>
    </source>
</evidence>
<dbReference type="EMBL" id="VCKX01000035">
    <property type="protein sequence ID" value="TMR35278.1"/>
    <property type="molecule type" value="Genomic_DNA"/>
</dbReference>
<evidence type="ECO:0000259" key="9">
    <source>
        <dbReference type="SMART" id="SM01043"/>
    </source>
</evidence>
<dbReference type="GO" id="GO:0006355">
    <property type="term" value="P:regulation of DNA-templated transcription"/>
    <property type="evidence" value="ECO:0007669"/>
    <property type="project" value="InterPro"/>
</dbReference>
<dbReference type="InterPro" id="IPR042197">
    <property type="entry name" value="Apaf_helical"/>
</dbReference>
<dbReference type="SUPFAM" id="SSF48452">
    <property type="entry name" value="TPR-like"/>
    <property type="match status" value="3"/>
</dbReference>
<comment type="caution">
    <text evidence="10">The sequence shown here is derived from an EMBL/GenBank/DDBJ whole genome shotgun (WGS) entry which is preliminary data.</text>
</comment>
<dbReference type="Gene3D" id="1.10.8.430">
    <property type="entry name" value="Helical domain of apoptotic protease-activating factors"/>
    <property type="match status" value="1"/>
</dbReference>
<evidence type="ECO:0000256" key="4">
    <source>
        <dbReference type="ARBA" id="ARBA00023125"/>
    </source>
</evidence>
<keyword evidence="6" id="KW-0802">TPR repeat</keyword>
<evidence type="ECO:0000313" key="11">
    <source>
        <dbReference type="Proteomes" id="UP000306628"/>
    </source>
</evidence>
<dbReference type="GO" id="GO:0043531">
    <property type="term" value="F:ADP binding"/>
    <property type="evidence" value="ECO:0007669"/>
    <property type="project" value="InterPro"/>
</dbReference>
<dbReference type="Gene3D" id="3.40.50.300">
    <property type="entry name" value="P-loop containing nucleotide triphosphate hydrolases"/>
    <property type="match status" value="1"/>
</dbReference>
<dbReference type="CDD" id="cd15831">
    <property type="entry name" value="BTAD"/>
    <property type="match status" value="1"/>
</dbReference>
<organism evidence="10 11">
    <name type="scientific">Nonomuraea zeae</name>
    <dbReference type="NCBI Taxonomy" id="1642303"/>
    <lineage>
        <taxon>Bacteria</taxon>
        <taxon>Bacillati</taxon>
        <taxon>Actinomycetota</taxon>
        <taxon>Actinomycetes</taxon>
        <taxon>Streptosporangiales</taxon>
        <taxon>Streptosporangiaceae</taxon>
        <taxon>Nonomuraea</taxon>
    </lineage>
</organism>
<dbReference type="SMART" id="SM00862">
    <property type="entry name" value="Trans_reg_C"/>
    <property type="match status" value="1"/>
</dbReference>
<dbReference type="InterPro" id="IPR019734">
    <property type="entry name" value="TPR_rpt"/>
</dbReference>
<feature type="domain" description="OmpR/PhoB-type" evidence="8">
    <location>
        <begin position="15"/>
        <end position="91"/>
    </location>
</feature>
<accession>A0A5S4GQP3</accession>
<evidence type="ECO:0000256" key="2">
    <source>
        <dbReference type="ARBA" id="ARBA00022737"/>
    </source>
</evidence>
<name>A0A5S4GQP3_9ACTN</name>
<dbReference type="InterPro" id="IPR005158">
    <property type="entry name" value="BTAD"/>
</dbReference>
<dbReference type="Pfam" id="PF00931">
    <property type="entry name" value="NB-ARC"/>
    <property type="match status" value="1"/>
</dbReference>
<dbReference type="InterPro" id="IPR027417">
    <property type="entry name" value="P-loop_NTPase"/>
</dbReference>
<dbReference type="InterPro" id="IPR011990">
    <property type="entry name" value="TPR-like_helical_dom_sf"/>
</dbReference>
<dbReference type="Gene3D" id="1.25.40.10">
    <property type="entry name" value="Tetratricopeptide repeat domain"/>
    <property type="match status" value="2"/>
</dbReference>
<gene>
    <name evidence="10" type="ORF">ETD85_14165</name>
</gene>
<feature type="compositionally biased region" description="Polar residues" evidence="7">
    <location>
        <begin position="1024"/>
        <end position="1039"/>
    </location>
</feature>
<protein>
    <submittedName>
        <fullName evidence="10">Tetratricopeptide repeat protein</fullName>
    </submittedName>
</protein>
<dbReference type="PANTHER" id="PTHR35807">
    <property type="entry name" value="TRANSCRIPTIONAL REGULATOR REDD-RELATED"/>
    <property type="match status" value="1"/>
</dbReference>
<keyword evidence="5" id="KW-0804">Transcription</keyword>
<dbReference type="InterPro" id="IPR051677">
    <property type="entry name" value="AfsR-DnrI-RedD_regulator"/>
</dbReference>
<dbReference type="SUPFAM" id="SSF52540">
    <property type="entry name" value="P-loop containing nucleoside triphosphate hydrolases"/>
    <property type="match status" value="1"/>
</dbReference>
<evidence type="ECO:0000313" key="10">
    <source>
        <dbReference type="EMBL" id="TMR35278.1"/>
    </source>
</evidence>
<dbReference type="GO" id="GO:0000160">
    <property type="term" value="P:phosphorelay signal transduction system"/>
    <property type="evidence" value="ECO:0007669"/>
    <property type="project" value="InterPro"/>
</dbReference>
<feature type="repeat" description="TPR" evidence="6">
    <location>
        <begin position="770"/>
        <end position="803"/>
    </location>
</feature>
<dbReference type="OrthoDB" id="5521887at2"/>
<dbReference type="GO" id="GO:0003677">
    <property type="term" value="F:DNA binding"/>
    <property type="evidence" value="ECO:0007669"/>
    <property type="project" value="UniProtKB-KW"/>
</dbReference>
<evidence type="ECO:0000256" key="3">
    <source>
        <dbReference type="ARBA" id="ARBA00023015"/>
    </source>
</evidence>
<dbReference type="Pfam" id="PF03704">
    <property type="entry name" value="BTAD"/>
    <property type="match status" value="1"/>
</dbReference>
<dbReference type="SUPFAM" id="SSF46894">
    <property type="entry name" value="C-terminal effector domain of the bipartite response regulators"/>
    <property type="match status" value="1"/>
</dbReference>
<keyword evidence="11" id="KW-1185">Reference proteome</keyword>
<dbReference type="SMART" id="SM00028">
    <property type="entry name" value="TPR"/>
    <property type="match status" value="8"/>
</dbReference>
<proteinExistence type="inferred from homology"/>
<evidence type="ECO:0000259" key="8">
    <source>
        <dbReference type="SMART" id="SM00862"/>
    </source>
</evidence>
<feature type="domain" description="Bacterial transcriptional activator" evidence="9">
    <location>
        <begin position="98"/>
        <end position="242"/>
    </location>
</feature>
<sequence length="1039" mass="112618">MEFRILGPLEVVADGRRLDLGGARQQTVLALLLLNEGRAVTISRLTETIYEDAPPTTSRAQIQICISALRRLFAAQGKPDIIVTQSHAYVARVPAEDFDASHFDGLVRQARLERREGQAERAVERYREALALWRGPALEGIDSRVLQAAASRLNEDRVAACEDCIDLELELGHHHELVGELTALVAEHPLRERLRGQLMIALYRSGRQAEALQAYRDARSTMIEELGIEPNERLQQLEHAILSSNPDLDPPAAPVQLTAEPRVAEPQAGVPRLLPTDIADFTGRTRQLDEIMKHLVVADGGRVGYAVPIVALAGKPGIGKSAISVHAAHRVVEHYPDGQLYADLHGGSARPVGPMHVLERFLRALGVTGTAVPDGLEERAELYRALLADRRMLVVLDDVSTESQILPLLPGSVDSAVILSSRSRLAGLSGAVHVDVDVFDADQSLELLSRIAGSDRVRTEPEAAAALADLCGHLPLALRIAGARLSARPHWSVEQLVERLEDETRRLDELKHGEMGIRASISLTYDSLGDDTRRLFRRLAIVDSDVFSPWLSAALLDQPIGEAADLLDDLADTQLIETSGAGRGAHVQYRFHDLLRVFARERLAAEEPAADRAAALARVLGGLLSMVEAARRREHEDRIMIPGATATWSLPGTLIDRLVAVPAAWFERERSLLVSGIRQAAQAGLAEISWGLALGAATFFQSRVYLDDWRETMRIALAAARQDGDLRGQAAMLYSSGALATAEHRFDAARADFHAAIELFTQVGDERALASVLANRGHLDLVTGRLDDAAAFFERALELSRSSRAHSTTIYTLHNLAQVKLIRNDPQGAKELLRNAMELAENEGGSRLRAQVLFRLGQTHLQAGELRQALDPLQEALAAIQEIGDSTGEAYILHCLGLARLRLGELAEAGVDLRHALLLAGTTSERLAKGRVLTALAELALAEGDPATAVTTSEQALALFATVGVPFDEALALALLSDAHNGLGAADAAREALDRAVRRTEEMDPVVAHQLRAELDKRRDATPGSPTGIATNSGPKPGR</sequence>
<evidence type="ECO:0000256" key="7">
    <source>
        <dbReference type="SAM" id="MobiDB-lite"/>
    </source>
</evidence>
<keyword evidence="3" id="KW-0805">Transcription regulation</keyword>
<dbReference type="InterPro" id="IPR016032">
    <property type="entry name" value="Sig_transdc_resp-reg_C-effctor"/>
</dbReference>
<evidence type="ECO:0000256" key="1">
    <source>
        <dbReference type="ARBA" id="ARBA00005820"/>
    </source>
</evidence>
<dbReference type="SMART" id="SM01043">
    <property type="entry name" value="BTAD"/>
    <property type="match status" value="1"/>
</dbReference>
<comment type="similarity">
    <text evidence="1">Belongs to the AfsR/DnrI/RedD regulatory family.</text>
</comment>
<dbReference type="Proteomes" id="UP000306628">
    <property type="component" value="Unassembled WGS sequence"/>
</dbReference>
<evidence type="ECO:0000256" key="6">
    <source>
        <dbReference type="PROSITE-ProRule" id="PRU00339"/>
    </source>
</evidence>